<proteinExistence type="predicted"/>
<accession>A0AAV3W5U4</accession>
<evidence type="ECO:0000313" key="2">
    <source>
        <dbReference type="Proteomes" id="UP000325212"/>
    </source>
</evidence>
<dbReference type="RefSeq" id="WP_023975109.1">
    <property type="nucleotide sequence ID" value="NZ_BJLA01000016.1"/>
</dbReference>
<dbReference type="GeneID" id="66345153"/>
<gene>
    <name evidence="1" type="ORF">CDIOL_37700</name>
</gene>
<dbReference type="Proteomes" id="UP000325212">
    <property type="component" value="Unassembled WGS sequence"/>
</dbReference>
<comment type="caution">
    <text evidence="1">The sequence shown here is derived from an EMBL/GenBank/DDBJ whole genome shotgun (WGS) entry which is preliminary data.</text>
</comment>
<sequence>MIEISESGMIFGAYEDDRVFRIEISKLHDKIGNRIKVVEFILMRKQNELDFIEAKSSSPKPIQDSEEKVEKFNKYIEEITDKFIHSFNLYYSAILGKNNHYNEISSKFLDLDNSILNFKFILVIKNHKEEWLVPILNALKRNLAYHNTIWKSDVIVVNEEIAKKYNLIKVNS</sequence>
<evidence type="ECO:0000313" key="1">
    <source>
        <dbReference type="EMBL" id="GEA32847.1"/>
    </source>
</evidence>
<name>A0AAV3W5U4_9CLOT</name>
<dbReference type="AlphaFoldDB" id="A0AAV3W5U4"/>
<reference evidence="1 2" key="1">
    <citation type="submission" date="2019-06" db="EMBL/GenBank/DDBJ databases">
        <title>Draft genome sequence of Clostridium diolis DSM 15410.</title>
        <authorList>
            <person name="Kobayashi H."/>
            <person name="Tanizawa Y."/>
            <person name="Tohno M."/>
        </authorList>
    </citation>
    <scope>NUCLEOTIDE SEQUENCE [LARGE SCALE GENOMIC DNA]</scope>
    <source>
        <strain evidence="1 2">DSM 15410</strain>
    </source>
</reference>
<protein>
    <submittedName>
        <fullName evidence="1">Uncharacterized protein</fullName>
    </submittedName>
</protein>
<dbReference type="EMBL" id="BJLA01000016">
    <property type="protein sequence ID" value="GEA32847.1"/>
    <property type="molecule type" value="Genomic_DNA"/>
</dbReference>
<keyword evidence="2" id="KW-1185">Reference proteome</keyword>
<organism evidence="1 2">
    <name type="scientific">Clostridium diolis</name>
    <dbReference type="NCBI Taxonomy" id="223919"/>
    <lineage>
        <taxon>Bacteria</taxon>
        <taxon>Bacillati</taxon>
        <taxon>Bacillota</taxon>
        <taxon>Clostridia</taxon>
        <taxon>Eubacteriales</taxon>
        <taxon>Clostridiaceae</taxon>
        <taxon>Clostridium</taxon>
    </lineage>
</organism>